<evidence type="ECO:0000313" key="1">
    <source>
        <dbReference type="EMBL" id="GAG20500.1"/>
    </source>
</evidence>
<gene>
    <name evidence="1" type="ORF">S01H1_60425</name>
</gene>
<name>X0VQM4_9ZZZZ</name>
<feature type="non-terminal residue" evidence="1">
    <location>
        <position position="46"/>
    </location>
</feature>
<comment type="caution">
    <text evidence="1">The sequence shown here is derived from an EMBL/GenBank/DDBJ whole genome shotgun (WGS) entry which is preliminary data.</text>
</comment>
<dbReference type="EMBL" id="BARS01039574">
    <property type="protein sequence ID" value="GAG20500.1"/>
    <property type="molecule type" value="Genomic_DNA"/>
</dbReference>
<dbReference type="SUPFAM" id="SSF50199">
    <property type="entry name" value="Staphylococcal nuclease"/>
    <property type="match status" value="1"/>
</dbReference>
<accession>X0VQM4</accession>
<sequence length="46" mass="5278">MYTYRAKLDRVVDGDTVDLFVDLGFNICIKDRFRLLGIDTPELRGG</sequence>
<dbReference type="InterPro" id="IPR035437">
    <property type="entry name" value="SNase_OB-fold_sf"/>
</dbReference>
<dbReference type="Gene3D" id="2.40.50.90">
    <property type="match status" value="1"/>
</dbReference>
<reference evidence="1" key="1">
    <citation type="journal article" date="2014" name="Front. Microbiol.">
        <title>High frequency of phylogenetically diverse reductive dehalogenase-homologous genes in deep subseafloor sedimentary metagenomes.</title>
        <authorList>
            <person name="Kawai M."/>
            <person name="Futagami T."/>
            <person name="Toyoda A."/>
            <person name="Takaki Y."/>
            <person name="Nishi S."/>
            <person name="Hori S."/>
            <person name="Arai W."/>
            <person name="Tsubouchi T."/>
            <person name="Morono Y."/>
            <person name="Uchiyama I."/>
            <person name="Ito T."/>
            <person name="Fujiyama A."/>
            <person name="Inagaki F."/>
            <person name="Takami H."/>
        </authorList>
    </citation>
    <scope>NUCLEOTIDE SEQUENCE</scope>
    <source>
        <strain evidence="1">Expedition CK06-06</strain>
    </source>
</reference>
<protein>
    <submittedName>
        <fullName evidence="1">Uncharacterized protein</fullName>
    </submittedName>
</protein>
<organism evidence="1">
    <name type="scientific">marine sediment metagenome</name>
    <dbReference type="NCBI Taxonomy" id="412755"/>
    <lineage>
        <taxon>unclassified sequences</taxon>
        <taxon>metagenomes</taxon>
        <taxon>ecological metagenomes</taxon>
    </lineage>
</organism>
<proteinExistence type="predicted"/>
<dbReference type="AlphaFoldDB" id="X0VQM4"/>